<name>A0A0F9KXF5_9ZZZZ</name>
<dbReference type="EMBL" id="LAZR01007166">
    <property type="protein sequence ID" value="KKM87019.1"/>
    <property type="molecule type" value="Genomic_DNA"/>
</dbReference>
<proteinExistence type="predicted"/>
<accession>A0A0F9KXF5</accession>
<gene>
    <name evidence="1" type="ORF">LCGC14_1273230</name>
</gene>
<dbReference type="AlphaFoldDB" id="A0A0F9KXF5"/>
<sequence length="49" mass="5366">LEAGPQYGSIGADATNIVMRRRTGGAFAIANYNATSFNRGWIFIWYAVP</sequence>
<organism evidence="1">
    <name type="scientific">marine sediment metagenome</name>
    <dbReference type="NCBI Taxonomy" id="412755"/>
    <lineage>
        <taxon>unclassified sequences</taxon>
        <taxon>metagenomes</taxon>
        <taxon>ecological metagenomes</taxon>
    </lineage>
</organism>
<comment type="caution">
    <text evidence="1">The sequence shown here is derived from an EMBL/GenBank/DDBJ whole genome shotgun (WGS) entry which is preliminary data.</text>
</comment>
<feature type="non-terminal residue" evidence="1">
    <location>
        <position position="1"/>
    </location>
</feature>
<reference evidence="1" key="1">
    <citation type="journal article" date="2015" name="Nature">
        <title>Complex archaea that bridge the gap between prokaryotes and eukaryotes.</title>
        <authorList>
            <person name="Spang A."/>
            <person name="Saw J.H."/>
            <person name="Jorgensen S.L."/>
            <person name="Zaremba-Niedzwiedzka K."/>
            <person name="Martijn J."/>
            <person name="Lind A.E."/>
            <person name="van Eijk R."/>
            <person name="Schleper C."/>
            <person name="Guy L."/>
            <person name="Ettema T.J."/>
        </authorList>
    </citation>
    <scope>NUCLEOTIDE SEQUENCE</scope>
</reference>
<protein>
    <submittedName>
        <fullName evidence="1">Uncharacterized protein</fullName>
    </submittedName>
</protein>
<evidence type="ECO:0000313" key="1">
    <source>
        <dbReference type="EMBL" id="KKM87019.1"/>
    </source>
</evidence>